<evidence type="ECO:0008006" key="4">
    <source>
        <dbReference type="Google" id="ProtNLM"/>
    </source>
</evidence>
<dbReference type="Gene3D" id="1.25.40.10">
    <property type="entry name" value="Tetratricopeptide repeat domain"/>
    <property type="match status" value="1"/>
</dbReference>
<feature type="compositionally biased region" description="Acidic residues" evidence="1">
    <location>
        <begin position="399"/>
        <end position="434"/>
    </location>
</feature>
<dbReference type="AlphaFoldDB" id="A0A239NXC3"/>
<evidence type="ECO:0000313" key="3">
    <source>
        <dbReference type="Proteomes" id="UP000198282"/>
    </source>
</evidence>
<name>A0A239NXC3_9ACTN</name>
<feature type="compositionally biased region" description="Basic and acidic residues" evidence="1">
    <location>
        <begin position="1"/>
        <end position="17"/>
    </location>
</feature>
<feature type="region of interest" description="Disordered" evidence="1">
    <location>
        <begin position="1"/>
        <end position="183"/>
    </location>
</feature>
<gene>
    <name evidence="2" type="ORF">SAMN05216276_107251</name>
</gene>
<feature type="compositionally biased region" description="Acidic residues" evidence="1">
    <location>
        <begin position="514"/>
        <end position="531"/>
    </location>
</feature>
<feature type="region of interest" description="Disordered" evidence="1">
    <location>
        <begin position="396"/>
        <end position="539"/>
    </location>
</feature>
<feature type="compositionally biased region" description="Basic and acidic residues" evidence="1">
    <location>
        <begin position="25"/>
        <end position="56"/>
    </location>
</feature>
<feature type="compositionally biased region" description="Acidic residues" evidence="1">
    <location>
        <begin position="441"/>
        <end position="469"/>
    </location>
</feature>
<reference evidence="2 3" key="1">
    <citation type="submission" date="2017-06" db="EMBL/GenBank/DDBJ databases">
        <authorList>
            <person name="Kim H.J."/>
            <person name="Triplett B.A."/>
        </authorList>
    </citation>
    <scope>NUCLEOTIDE SEQUENCE [LARGE SCALE GENOMIC DNA]</scope>
    <source>
        <strain evidence="2 3">CGMCC 4.2132</strain>
    </source>
</reference>
<feature type="compositionally biased region" description="Basic and acidic residues" evidence="1">
    <location>
        <begin position="483"/>
        <end position="493"/>
    </location>
</feature>
<accession>A0A239NXC3</accession>
<organism evidence="2 3">
    <name type="scientific">Streptosporangium subroseum</name>
    <dbReference type="NCBI Taxonomy" id="106412"/>
    <lineage>
        <taxon>Bacteria</taxon>
        <taxon>Bacillati</taxon>
        <taxon>Actinomycetota</taxon>
        <taxon>Actinomycetes</taxon>
        <taxon>Streptosporangiales</taxon>
        <taxon>Streptosporangiaceae</taxon>
        <taxon>Streptosporangium</taxon>
    </lineage>
</organism>
<dbReference type="Proteomes" id="UP000198282">
    <property type="component" value="Unassembled WGS sequence"/>
</dbReference>
<dbReference type="InterPro" id="IPR011990">
    <property type="entry name" value="TPR-like_helical_dom_sf"/>
</dbReference>
<dbReference type="SUPFAM" id="SSF48452">
    <property type="entry name" value="TPR-like"/>
    <property type="match status" value="1"/>
</dbReference>
<evidence type="ECO:0000313" key="2">
    <source>
        <dbReference type="EMBL" id="SNT59400.1"/>
    </source>
</evidence>
<keyword evidence="3" id="KW-1185">Reference proteome</keyword>
<dbReference type="EMBL" id="FZOD01000072">
    <property type="protein sequence ID" value="SNT59400.1"/>
    <property type="molecule type" value="Genomic_DNA"/>
</dbReference>
<evidence type="ECO:0000256" key="1">
    <source>
        <dbReference type="SAM" id="MobiDB-lite"/>
    </source>
</evidence>
<proteinExistence type="predicted"/>
<feature type="compositionally biased region" description="Basic and acidic residues" evidence="1">
    <location>
        <begin position="101"/>
        <end position="119"/>
    </location>
</feature>
<feature type="compositionally biased region" description="Basic and acidic residues" evidence="1">
    <location>
        <begin position="142"/>
        <end position="175"/>
    </location>
</feature>
<feature type="non-terminal residue" evidence="2">
    <location>
        <position position="1"/>
    </location>
</feature>
<protein>
    <recommendedName>
        <fullName evidence="4">Tetratricopeptide repeat-containing protein</fullName>
    </recommendedName>
</protein>
<sequence length="539" mass="59575">DDRSGGDRPPFNRDDRSSGGQRPPYNRDRPSGGDRPPFNRDNRGGDRPPFNRDDRPSGGQRSSGPRYGDRDQSRSQYGGTGGDRPAFNRDDRPGGGQRPPFNRDNRGGDRPAFNRDDRSSGGQRPPFNRDDRGGRPFGGRDGGFRGEGDGSRTRYSRDERPSSRDEAPSREREELPPLAPDITAEELDKEIRDELRSLPLDLADLISRHLVAAERALGDGNAEEAYEHTKVARRFAARIGVIREAVGIAAYHSGHFAEALSDLRAARRMTGSDSFLPVMADCERGLGRPERALDLVRSKEAEHLDRLGKIELAIVESGARRDLGQKDAAVITLQRLPELRDTRPQPWSARLAFAYADALLEAGHEGPATEWFGRATAFDEDGETDAAERYAELTGTVIEDLEEDEDDEDGESDEAVDDELPGEDDADEGVDIDDETHLDADIDDVAVLDAQIEDDDELDDDDFDEDEPVVDSTPEDQALPVEQKAEEKPERAEAGVGPAFIEPDFGDILSDPANIDDDLDDDDDDDEDEDDDRSKVEKK</sequence>